<dbReference type="InterPro" id="IPR011322">
    <property type="entry name" value="N-reg_PII-like_a/b"/>
</dbReference>
<feature type="domain" description="DUF2007" evidence="2">
    <location>
        <begin position="23"/>
        <end position="86"/>
    </location>
</feature>
<dbReference type="SUPFAM" id="SSF54913">
    <property type="entry name" value="GlnB-like"/>
    <property type="match status" value="1"/>
</dbReference>
<keyword evidence="4" id="KW-1185">Reference proteome</keyword>
<keyword evidence="1" id="KW-0472">Membrane</keyword>
<evidence type="ECO:0000259" key="2">
    <source>
        <dbReference type="Pfam" id="PF09413"/>
    </source>
</evidence>
<dbReference type="InterPro" id="IPR018551">
    <property type="entry name" value="DUF2007"/>
</dbReference>
<evidence type="ECO:0000256" key="1">
    <source>
        <dbReference type="SAM" id="Phobius"/>
    </source>
</evidence>
<comment type="caution">
    <text evidence="3">The sequence shown here is derived from an EMBL/GenBank/DDBJ whole genome shotgun (WGS) entry which is preliminary data.</text>
</comment>
<protein>
    <submittedName>
        <fullName evidence="3">DUF2007 domain-containing protein</fullName>
    </submittedName>
</protein>
<dbReference type="Pfam" id="PF09413">
    <property type="entry name" value="DUF2007"/>
    <property type="match status" value="1"/>
</dbReference>
<dbReference type="EMBL" id="SMMX01000007">
    <property type="protein sequence ID" value="TDA21696.1"/>
    <property type="molecule type" value="Genomic_DNA"/>
</dbReference>
<evidence type="ECO:0000313" key="4">
    <source>
        <dbReference type="Proteomes" id="UP000295710"/>
    </source>
</evidence>
<gene>
    <name evidence="3" type="ORF">E1963_10175</name>
</gene>
<dbReference type="AlphaFoldDB" id="A0A4R4FG16"/>
<organism evidence="3 4">
    <name type="scientific">Extibacter muris</name>
    <dbReference type="NCBI Taxonomy" id="1796622"/>
    <lineage>
        <taxon>Bacteria</taxon>
        <taxon>Bacillati</taxon>
        <taxon>Bacillota</taxon>
        <taxon>Clostridia</taxon>
        <taxon>Lachnospirales</taxon>
        <taxon>Lachnospiraceae</taxon>
        <taxon>Extibacter</taxon>
    </lineage>
</organism>
<keyword evidence="1" id="KW-1133">Transmembrane helix</keyword>
<proteinExistence type="predicted"/>
<evidence type="ECO:0000313" key="3">
    <source>
        <dbReference type="EMBL" id="TDA21696.1"/>
    </source>
</evidence>
<reference evidence="3 4" key="1">
    <citation type="journal article" date="2016" name="Nat. Microbiol.">
        <title>The Mouse Intestinal Bacterial Collection (miBC) provides host-specific insight into cultured diversity and functional potential of the gut microbiota.</title>
        <authorList>
            <person name="Lagkouvardos I."/>
            <person name="Pukall R."/>
            <person name="Abt B."/>
            <person name="Foesel B.U."/>
            <person name="Meier-Kolthoff J.P."/>
            <person name="Kumar N."/>
            <person name="Bresciani A."/>
            <person name="Martinez I."/>
            <person name="Just S."/>
            <person name="Ziegler C."/>
            <person name="Brugiroux S."/>
            <person name="Garzetti D."/>
            <person name="Wenning M."/>
            <person name="Bui T.P."/>
            <person name="Wang J."/>
            <person name="Hugenholtz F."/>
            <person name="Plugge C.M."/>
            <person name="Peterson D.A."/>
            <person name="Hornef M.W."/>
            <person name="Baines J.F."/>
            <person name="Smidt H."/>
            <person name="Walter J."/>
            <person name="Kristiansen K."/>
            <person name="Nielsen H.B."/>
            <person name="Haller D."/>
            <person name="Overmann J."/>
            <person name="Stecher B."/>
            <person name="Clavel T."/>
        </authorList>
    </citation>
    <scope>NUCLEOTIDE SEQUENCE [LARGE SCALE GENOMIC DNA]</scope>
    <source>
        <strain evidence="3 4">DSM 28560</strain>
    </source>
</reference>
<feature type="transmembrane region" description="Helical" evidence="1">
    <location>
        <begin position="117"/>
        <end position="139"/>
    </location>
</feature>
<sequence length="181" mass="19880">MRETRQRPEAGHGTDMTVMYPARLISVENEVHAQMIAGVLEGNGIKCWIRDKESGGYMSIYTGFSVFGKDLYVDEADVVRARELVDGIEAEINTEDAEKAAEDEDIHVPPNYRNRRIAAGVIAAILGISAAAALILNLYDHSLANETACCRNSSLIFKAAISSSGKNWYNAQCSRLHIGLY</sequence>
<accession>A0A4R4FG16</accession>
<keyword evidence="1" id="KW-0812">Transmembrane</keyword>
<dbReference type="RefSeq" id="WP_132277681.1">
    <property type="nucleotide sequence ID" value="NZ_JAOBST010000002.1"/>
</dbReference>
<dbReference type="Proteomes" id="UP000295710">
    <property type="component" value="Unassembled WGS sequence"/>
</dbReference>
<dbReference type="Gene3D" id="3.30.70.790">
    <property type="entry name" value="UreE, C-terminal domain"/>
    <property type="match status" value="1"/>
</dbReference>
<name>A0A4R4FG16_9FIRM</name>